<reference evidence="3" key="2">
    <citation type="submission" date="2010-04" db="EMBL/GenBank/DDBJ databases">
        <authorList>
            <person name="Buell R."/>
            <person name="Hamilton J."/>
            <person name="Hostetler J."/>
        </authorList>
    </citation>
    <scope>NUCLEOTIDE SEQUENCE [LARGE SCALE GENOMIC DNA]</scope>
    <source>
        <strain evidence="3">DAOM:BR144</strain>
    </source>
</reference>
<dbReference type="EnsemblProtists" id="PYU1_T014272">
    <property type="protein sequence ID" value="PYU1_T014272"/>
    <property type="gene ID" value="PYU1_G014242"/>
</dbReference>
<dbReference type="OMA" id="PWKRDNI"/>
<dbReference type="Proteomes" id="UP000019132">
    <property type="component" value="Unassembled WGS sequence"/>
</dbReference>
<name>K3XAM3_GLOUD</name>
<feature type="region of interest" description="Disordered" evidence="1">
    <location>
        <begin position="1"/>
        <end position="21"/>
    </location>
</feature>
<evidence type="ECO:0000313" key="2">
    <source>
        <dbReference type="EnsemblProtists" id="PYU1_T014272"/>
    </source>
</evidence>
<dbReference type="AlphaFoldDB" id="K3XAM3"/>
<organism evidence="2 3">
    <name type="scientific">Globisporangium ultimum (strain ATCC 200006 / CBS 805.95 / DAOM BR144)</name>
    <name type="common">Pythium ultimum</name>
    <dbReference type="NCBI Taxonomy" id="431595"/>
    <lineage>
        <taxon>Eukaryota</taxon>
        <taxon>Sar</taxon>
        <taxon>Stramenopiles</taxon>
        <taxon>Oomycota</taxon>
        <taxon>Peronosporomycetes</taxon>
        <taxon>Pythiales</taxon>
        <taxon>Pythiaceae</taxon>
        <taxon>Globisporangium</taxon>
    </lineage>
</organism>
<proteinExistence type="predicted"/>
<evidence type="ECO:0000313" key="3">
    <source>
        <dbReference type="Proteomes" id="UP000019132"/>
    </source>
</evidence>
<dbReference type="EMBL" id="GL376600">
    <property type="status" value="NOT_ANNOTATED_CDS"/>
    <property type="molecule type" value="Genomic_DNA"/>
</dbReference>
<dbReference type="HOGENOM" id="CLU_1900226_0_0_1"/>
<reference evidence="2" key="3">
    <citation type="submission" date="2015-02" db="UniProtKB">
        <authorList>
            <consortium name="EnsemblProtists"/>
        </authorList>
    </citation>
    <scope>IDENTIFICATION</scope>
    <source>
        <strain evidence="2">DAOM BR144</strain>
    </source>
</reference>
<dbReference type="InParanoid" id="K3XAM3"/>
<accession>K3XAM3</accession>
<dbReference type="eggNOG" id="ENOG502S9MJ">
    <property type="taxonomic scope" value="Eukaryota"/>
</dbReference>
<keyword evidence="3" id="KW-1185">Reference proteome</keyword>
<dbReference type="VEuPathDB" id="FungiDB:PYU1_G014242"/>
<evidence type="ECO:0000256" key="1">
    <source>
        <dbReference type="SAM" id="MobiDB-lite"/>
    </source>
</evidence>
<reference evidence="3" key="1">
    <citation type="journal article" date="2010" name="Genome Biol.">
        <title>Genome sequence of the necrotrophic plant pathogen Pythium ultimum reveals original pathogenicity mechanisms and effector repertoire.</title>
        <authorList>
            <person name="Levesque C.A."/>
            <person name="Brouwer H."/>
            <person name="Cano L."/>
            <person name="Hamilton J.P."/>
            <person name="Holt C."/>
            <person name="Huitema E."/>
            <person name="Raffaele S."/>
            <person name="Robideau G.P."/>
            <person name="Thines M."/>
            <person name="Win J."/>
            <person name="Zerillo M.M."/>
            <person name="Beakes G.W."/>
            <person name="Boore J.L."/>
            <person name="Busam D."/>
            <person name="Dumas B."/>
            <person name="Ferriera S."/>
            <person name="Fuerstenberg S.I."/>
            <person name="Gachon C.M."/>
            <person name="Gaulin E."/>
            <person name="Govers F."/>
            <person name="Grenville-Briggs L."/>
            <person name="Horner N."/>
            <person name="Hostetler J."/>
            <person name="Jiang R.H."/>
            <person name="Johnson J."/>
            <person name="Krajaejun T."/>
            <person name="Lin H."/>
            <person name="Meijer H.J."/>
            <person name="Moore B."/>
            <person name="Morris P."/>
            <person name="Phuntmart V."/>
            <person name="Puiu D."/>
            <person name="Shetty J."/>
            <person name="Stajich J.E."/>
            <person name="Tripathy S."/>
            <person name="Wawra S."/>
            <person name="van West P."/>
            <person name="Whitty B.R."/>
            <person name="Coutinho P.M."/>
            <person name="Henrissat B."/>
            <person name="Martin F."/>
            <person name="Thomas P.D."/>
            <person name="Tyler B.M."/>
            <person name="De Vries R.P."/>
            <person name="Kamoun S."/>
            <person name="Yandell M."/>
            <person name="Tisserat N."/>
            <person name="Buell C.R."/>
        </authorList>
    </citation>
    <scope>NUCLEOTIDE SEQUENCE</scope>
    <source>
        <strain evidence="3">DAOM:BR144</strain>
    </source>
</reference>
<protein>
    <submittedName>
        <fullName evidence="2">Uncharacterized protein</fullName>
    </submittedName>
</protein>
<sequence>MGSAKRAAKQAAKNRKEEFMSEEEYRAQFEPVAPWKRKNIPDYGPLAEHQHVIIFIVVGIVATLVYECTDIFDEISRVFAYAAIWFPLWFRLLSRVSPAPSDEELEAREQLEFQKELDRLARAEDEVDE</sequence>